<comment type="caution">
    <text evidence="2">The sequence shown here is derived from an EMBL/GenBank/DDBJ whole genome shotgun (WGS) entry which is preliminary data.</text>
</comment>
<feature type="region of interest" description="Disordered" evidence="1">
    <location>
        <begin position="59"/>
        <end position="97"/>
    </location>
</feature>
<keyword evidence="3" id="KW-1185">Reference proteome</keyword>
<evidence type="ECO:0000313" key="3">
    <source>
        <dbReference type="Proteomes" id="UP000182486"/>
    </source>
</evidence>
<organism evidence="2 3">
    <name type="scientific">Couchioplanes caeruleus subsp. caeruleus</name>
    <dbReference type="NCBI Taxonomy" id="56427"/>
    <lineage>
        <taxon>Bacteria</taxon>
        <taxon>Bacillati</taxon>
        <taxon>Actinomycetota</taxon>
        <taxon>Actinomycetes</taxon>
        <taxon>Micromonosporales</taxon>
        <taxon>Micromonosporaceae</taxon>
        <taxon>Couchioplanes</taxon>
    </lineage>
</organism>
<dbReference type="RefSeq" id="WP_071806318.1">
    <property type="nucleotide sequence ID" value="NZ_MEIA01000172.1"/>
</dbReference>
<dbReference type="EMBL" id="MEIA01000172">
    <property type="protein sequence ID" value="OJF13105.1"/>
    <property type="molecule type" value="Genomic_DNA"/>
</dbReference>
<dbReference type="AlphaFoldDB" id="A0A1K0FJV1"/>
<accession>A0A1K0FJV1</accession>
<gene>
    <name evidence="2" type="ORF">BG844_16990</name>
</gene>
<reference evidence="2 3" key="1">
    <citation type="submission" date="2016-09" db="EMBL/GenBank/DDBJ databases">
        <title>Couchioplanes caeruleus draft genome sequence.</title>
        <authorList>
            <person name="Sheehan J."/>
            <person name="Caffrey P."/>
        </authorList>
    </citation>
    <scope>NUCLEOTIDE SEQUENCE [LARGE SCALE GENOMIC DNA]</scope>
    <source>
        <strain evidence="2 3">DSM 43634</strain>
    </source>
</reference>
<proteinExistence type="predicted"/>
<evidence type="ECO:0000313" key="2">
    <source>
        <dbReference type="EMBL" id="OJF13105.1"/>
    </source>
</evidence>
<protein>
    <submittedName>
        <fullName evidence="2">Uncharacterized protein</fullName>
    </submittedName>
</protein>
<dbReference type="Proteomes" id="UP000182486">
    <property type="component" value="Unassembled WGS sequence"/>
</dbReference>
<evidence type="ECO:0000256" key="1">
    <source>
        <dbReference type="SAM" id="MobiDB-lite"/>
    </source>
</evidence>
<name>A0A1K0FJV1_9ACTN</name>
<feature type="compositionally biased region" description="Low complexity" evidence="1">
    <location>
        <begin position="59"/>
        <end position="68"/>
    </location>
</feature>
<sequence length="97" mass="10567">MNGDIAEQPLARALLRHLAVTRGENDPLGSFARTVINGEATLRAAADFPWHSEALATAAAKAQEEQQQMTPEERASYERAAEDLRAAPELQPGQDQQ</sequence>
<feature type="compositionally biased region" description="Basic and acidic residues" evidence="1">
    <location>
        <begin position="71"/>
        <end position="86"/>
    </location>
</feature>